<evidence type="ECO:0000313" key="3">
    <source>
        <dbReference type="Proteomes" id="UP001224890"/>
    </source>
</evidence>
<protein>
    <recommendedName>
        <fullName evidence="4">Legume lectin domain-containing protein</fullName>
    </recommendedName>
</protein>
<dbReference type="Proteomes" id="UP001224890">
    <property type="component" value="Unassembled WGS sequence"/>
</dbReference>
<dbReference type="AlphaFoldDB" id="A0AAJ0APN5"/>
<keyword evidence="1" id="KW-0732">Signal</keyword>
<evidence type="ECO:0000313" key="2">
    <source>
        <dbReference type="EMBL" id="KAK1687362.1"/>
    </source>
</evidence>
<feature type="chain" id="PRO_5042495067" description="Legume lectin domain-containing protein" evidence="1">
    <location>
        <begin position="27"/>
        <end position="314"/>
    </location>
</feature>
<comment type="caution">
    <text evidence="2">The sequence shown here is derived from an EMBL/GenBank/DDBJ whole genome shotgun (WGS) entry which is preliminary data.</text>
</comment>
<gene>
    <name evidence="2" type="ORF">BDP55DRAFT_740598</name>
</gene>
<accession>A0AAJ0APN5</accession>
<feature type="signal peptide" evidence="1">
    <location>
        <begin position="1"/>
        <end position="26"/>
    </location>
</feature>
<dbReference type="RefSeq" id="XP_060431057.1">
    <property type="nucleotide sequence ID" value="XM_060580421.1"/>
</dbReference>
<dbReference type="GeneID" id="85464947"/>
<dbReference type="EMBL" id="JAHMHR010000015">
    <property type="protein sequence ID" value="KAK1687362.1"/>
    <property type="molecule type" value="Genomic_DNA"/>
</dbReference>
<name>A0AAJ0APN5_9PEZI</name>
<proteinExistence type="predicted"/>
<keyword evidence="3" id="KW-1185">Reference proteome</keyword>
<evidence type="ECO:0008006" key="4">
    <source>
        <dbReference type="Google" id="ProtNLM"/>
    </source>
</evidence>
<sequence length="314" mass="34081">MPRGRRGLLGASFSFFLCLSLTLSFAMFLSEETKVVTNTFTLVLKYLPLGKTFGKIQRTAQSPVIAVQSPDGRFLGSTYLSGARNTRHSTVRFSFNSSTSQHKQAYRYFPAQFHQHLTFAIIDASGSSNTFLHAPLQGPSTASNLRKKLQDALHPEEIPILRRPWMEGGVGRSIGSRSCASKTSPRPITLNLVHPAPPQTASLSVPASDHRPSVAEPCTRGTTTDASWIDGYAVTQYHIAPPGFPSTCCQLSLPCERPGASTGFAAADSERDPLSRRFCGPTQIAVNVPRIHNSTNPPHIVSDTIFSSAVYGYA</sequence>
<evidence type="ECO:0000256" key="1">
    <source>
        <dbReference type="SAM" id="SignalP"/>
    </source>
</evidence>
<reference evidence="2" key="1">
    <citation type="submission" date="2021-06" db="EMBL/GenBank/DDBJ databases">
        <title>Comparative genomics, transcriptomics and evolutionary studies reveal genomic signatures of adaptation to plant cell wall in hemibiotrophic fungi.</title>
        <authorList>
            <consortium name="DOE Joint Genome Institute"/>
            <person name="Baroncelli R."/>
            <person name="Diaz J.F."/>
            <person name="Benocci T."/>
            <person name="Peng M."/>
            <person name="Battaglia E."/>
            <person name="Haridas S."/>
            <person name="Andreopoulos W."/>
            <person name="Labutti K."/>
            <person name="Pangilinan J."/>
            <person name="Floch G.L."/>
            <person name="Makela M.R."/>
            <person name="Henrissat B."/>
            <person name="Grigoriev I.V."/>
            <person name="Crouch J.A."/>
            <person name="De Vries R.P."/>
            <person name="Sukno S.A."/>
            <person name="Thon M.R."/>
        </authorList>
    </citation>
    <scope>NUCLEOTIDE SEQUENCE</scope>
    <source>
        <strain evidence="2">CBS 193.32</strain>
    </source>
</reference>
<organism evidence="2 3">
    <name type="scientific">Colletotrichum godetiae</name>
    <dbReference type="NCBI Taxonomy" id="1209918"/>
    <lineage>
        <taxon>Eukaryota</taxon>
        <taxon>Fungi</taxon>
        <taxon>Dikarya</taxon>
        <taxon>Ascomycota</taxon>
        <taxon>Pezizomycotina</taxon>
        <taxon>Sordariomycetes</taxon>
        <taxon>Hypocreomycetidae</taxon>
        <taxon>Glomerellales</taxon>
        <taxon>Glomerellaceae</taxon>
        <taxon>Colletotrichum</taxon>
        <taxon>Colletotrichum acutatum species complex</taxon>
    </lineage>
</organism>